<comment type="caution">
    <text evidence="2">The sequence shown here is derived from an EMBL/GenBank/DDBJ whole genome shotgun (WGS) entry which is preliminary data.</text>
</comment>
<dbReference type="AlphaFoldDB" id="A0A7V4U056"/>
<accession>A0A7V4U056</accession>
<reference evidence="2" key="1">
    <citation type="journal article" date="2020" name="mSystems">
        <title>Genome- and Community-Level Interaction Insights into Carbon Utilization and Element Cycling Functions of Hydrothermarchaeota in Hydrothermal Sediment.</title>
        <authorList>
            <person name="Zhou Z."/>
            <person name="Liu Y."/>
            <person name="Xu W."/>
            <person name="Pan J."/>
            <person name="Luo Z.H."/>
            <person name="Li M."/>
        </authorList>
    </citation>
    <scope>NUCLEOTIDE SEQUENCE [LARGE SCALE GENOMIC DNA]</scope>
    <source>
        <strain evidence="2">HyVt-577</strain>
    </source>
</reference>
<protein>
    <submittedName>
        <fullName evidence="2">T9SS type A sorting domain-containing protein</fullName>
    </submittedName>
</protein>
<evidence type="ECO:0000259" key="1">
    <source>
        <dbReference type="Pfam" id="PF18962"/>
    </source>
</evidence>
<dbReference type="Gene3D" id="2.60.40.4070">
    <property type="match status" value="1"/>
</dbReference>
<feature type="domain" description="Secretion system C-terminal sorting" evidence="1">
    <location>
        <begin position="273"/>
        <end position="347"/>
    </location>
</feature>
<organism evidence="2">
    <name type="scientific">Caldithrix abyssi</name>
    <dbReference type="NCBI Taxonomy" id="187145"/>
    <lineage>
        <taxon>Bacteria</taxon>
        <taxon>Pseudomonadati</taxon>
        <taxon>Calditrichota</taxon>
        <taxon>Calditrichia</taxon>
        <taxon>Calditrichales</taxon>
        <taxon>Calditrichaceae</taxon>
        <taxon>Caldithrix</taxon>
    </lineage>
</organism>
<gene>
    <name evidence="2" type="ORF">ENK44_07800</name>
</gene>
<dbReference type="Proteomes" id="UP000885779">
    <property type="component" value="Unassembled WGS sequence"/>
</dbReference>
<sequence>MKFIFSFIFFMLVGFSFGQSFVISPHDTAGSGEPGGSFELEVYIINQTAEQRTMLATRKNELLPDENWNTSMCFDVQCYPPYVDQVGGNIPANDSMKFSITFNTSDQPGYGEALVVFEDYGSGDKDSVLFTMETARQPVFTITYKDTTVQGIAGQDLEGSGYFHNISNDSIIAYVSRISNDIPETWSSVLCFNICLPPYLDTDSTKLGPGDSLLYKLTFFTDSVAANGSATLAFYADAGTDTVKQLFSATTTPTALEDEDPIVSGAFRLLGNYPNPFNPGTTIRYYLPKAAHVRITVFDILGKTVAQIADERQAAGYQAVYFDAKHLPSGAYFYRVQAGSWIQIRKMLLLK</sequence>
<evidence type="ECO:0000313" key="2">
    <source>
        <dbReference type="EMBL" id="HGY55586.1"/>
    </source>
</evidence>
<dbReference type="EMBL" id="DRQG01000072">
    <property type="protein sequence ID" value="HGY55586.1"/>
    <property type="molecule type" value="Genomic_DNA"/>
</dbReference>
<name>A0A7V4U056_CALAY</name>
<dbReference type="Pfam" id="PF18962">
    <property type="entry name" value="Por_Secre_tail"/>
    <property type="match status" value="1"/>
</dbReference>
<proteinExistence type="predicted"/>
<dbReference type="NCBIfam" id="TIGR04183">
    <property type="entry name" value="Por_Secre_tail"/>
    <property type="match status" value="1"/>
</dbReference>
<dbReference type="InterPro" id="IPR026444">
    <property type="entry name" value="Secre_tail"/>
</dbReference>